<protein>
    <submittedName>
        <fullName evidence="2">Uncharacterized protein</fullName>
    </submittedName>
</protein>
<evidence type="ECO:0000256" key="1">
    <source>
        <dbReference type="SAM" id="Phobius"/>
    </source>
</evidence>
<dbReference type="Proteomes" id="UP000198852">
    <property type="component" value="Unassembled WGS sequence"/>
</dbReference>
<keyword evidence="1" id="KW-0472">Membrane</keyword>
<feature type="transmembrane region" description="Helical" evidence="1">
    <location>
        <begin position="43"/>
        <end position="61"/>
    </location>
</feature>
<feature type="transmembrane region" description="Helical" evidence="1">
    <location>
        <begin position="205"/>
        <end position="223"/>
    </location>
</feature>
<dbReference type="RefSeq" id="WP_093414552.1">
    <property type="nucleotide sequence ID" value="NZ_FOZX01000001.1"/>
</dbReference>
<name>A0A1I6P2V8_9PSEU</name>
<reference evidence="3" key="1">
    <citation type="submission" date="2016-10" db="EMBL/GenBank/DDBJ databases">
        <authorList>
            <person name="Varghese N."/>
            <person name="Submissions S."/>
        </authorList>
    </citation>
    <scope>NUCLEOTIDE SEQUENCE [LARGE SCALE GENOMIC DNA]</scope>
    <source>
        <strain evidence="3">DSM 44771</strain>
    </source>
</reference>
<accession>A0A1I6P2V8</accession>
<keyword evidence="3" id="KW-1185">Reference proteome</keyword>
<dbReference type="AlphaFoldDB" id="A0A1I6P2V8"/>
<organism evidence="2 3">
    <name type="scientific">Saccharopolyspora flava</name>
    <dbReference type="NCBI Taxonomy" id="95161"/>
    <lineage>
        <taxon>Bacteria</taxon>
        <taxon>Bacillati</taxon>
        <taxon>Actinomycetota</taxon>
        <taxon>Actinomycetes</taxon>
        <taxon>Pseudonocardiales</taxon>
        <taxon>Pseudonocardiaceae</taxon>
        <taxon>Saccharopolyspora</taxon>
    </lineage>
</organism>
<feature type="transmembrane region" description="Helical" evidence="1">
    <location>
        <begin position="12"/>
        <end position="34"/>
    </location>
</feature>
<dbReference type="EMBL" id="FOZX01000001">
    <property type="protein sequence ID" value="SFS34522.1"/>
    <property type="molecule type" value="Genomic_DNA"/>
</dbReference>
<evidence type="ECO:0000313" key="3">
    <source>
        <dbReference type="Proteomes" id="UP000198852"/>
    </source>
</evidence>
<proteinExistence type="predicted"/>
<dbReference type="OrthoDB" id="3590217at2"/>
<feature type="transmembrane region" description="Helical" evidence="1">
    <location>
        <begin position="175"/>
        <end position="198"/>
    </location>
</feature>
<feature type="transmembrane region" description="Helical" evidence="1">
    <location>
        <begin position="67"/>
        <end position="84"/>
    </location>
</feature>
<gene>
    <name evidence="2" type="ORF">SAMN05660874_00401</name>
</gene>
<feature type="transmembrane region" description="Helical" evidence="1">
    <location>
        <begin position="91"/>
        <end position="108"/>
    </location>
</feature>
<sequence length="543" mass="56082">MHTHTGVSSVDHLALVLRVLLLAGTALVAGIGLLRAGAVMRPWTAWVAGVGTAALAGLSAVVLDINVGFAITHVVLALAVPVALRRRGPSTFLGFALALLLIAEASLSHTSLPFFLDTVFVAVAVVWFGLALAKTWRDDSGLRPRPTALTAAIALAGAGIGQLLLSGIVDRRLWTTGYGITLSALVIGAVAVLVVTLAVRDERRVYRFGAIGVLAVVLAWAALPGIPAPHGLPVPGVAQLAQAAGTPVLVTPNRTGRNLVHFPDSAGSGITVEQGDRISRAVPIPGATGTWAEVDLPPGGSDLLIRRGTDTGTVEVDTGDLPEQPGATDPECASAALGGITAGASGPISCPNTRLLDEDADALRKQVSYLADLKAPSISVVGDDTPRGKAATEVVRAEAARRGLPISDNPDGALVLVSGWTQASQTLERVGYLYGMHLAPWLLHGPVVNSTASAALPLRFDPRDRSALTYGMTQAGVFGDPPSLSGYRQWARARGENLTGEVTIYASAQVDVMQMGGHQHGGNLGQWIPDGTIVAVSAPITEK</sequence>
<dbReference type="STRING" id="95161.SAMN05660874_00401"/>
<evidence type="ECO:0000313" key="2">
    <source>
        <dbReference type="EMBL" id="SFS34522.1"/>
    </source>
</evidence>
<feature type="transmembrane region" description="Helical" evidence="1">
    <location>
        <begin position="148"/>
        <end position="169"/>
    </location>
</feature>
<keyword evidence="1" id="KW-0812">Transmembrane</keyword>
<keyword evidence="1" id="KW-1133">Transmembrane helix</keyword>
<feature type="transmembrane region" description="Helical" evidence="1">
    <location>
        <begin position="114"/>
        <end position="136"/>
    </location>
</feature>